<dbReference type="RefSeq" id="WP_322411895.1">
    <property type="nucleotide sequence ID" value="NZ_CP139779.1"/>
</dbReference>
<gene>
    <name evidence="1" type="ORF">T9R20_07485</name>
</gene>
<keyword evidence="2" id="KW-1185">Reference proteome</keyword>
<evidence type="ECO:0000313" key="1">
    <source>
        <dbReference type="EMBL" id="WQB71782.1"/>
    </source>
</evidence>
<evidence type="ECO:0000313" key="2">
    <source>
        <dbReference type="Proteomes" id="UP001324533"/>
    </source>
</evidence>
<sequence>MPLIHPSPIILLTSRDAEAISRRPSDDPSLVRVRHGVYAGLAEWQALAPWNRYLARVHAAAMSLGDVVFSHESAAALLGLPVFGEPAHIHLLDETGHTRRFGDVIVHSATGHRDIEGSAGLSMTSLADTTVDLARLLPPAYGLAVADAALRRLESEGRVLAVDEIAARQRTTRGARRLQWVAENATPVAESPGESVSRAVIGWLGFEAPELQVTFAVEGFVDRCDFFWRHQNVAGESDGYGKYPADPALARAALLLEKKREDRLRRRLDDLARWDWDDAHLVEPLDQKLHAAGLRPVTRRNEAALATMWALRPRR</sequence>
<organism evidence="1 2">
    <name type="scientific">Microbacterium invictum</name>
    <dbReference type="NCBI Taxonomy" id="515415"/>
    <lineage>
        <taxon>Bacteria</taxon>
        <taxon>Bacillati</taxon>
        <taxon>Actinomycetota</taxon>
        <taxon>Actinomycetes</taxon>
        <taxon>Micrococcales</taxon>
        <taxon>Microbacteriaceae</taxon>
        <taxon>Microbacterium</taxon>
    </lineage>
</organism>
<accession>A0ABZ0VJ44</accession>
<evidence type="ECO:0008006" key="3">
    <source>
        <dbReference type="Google" id="ProtNLM"/>
    </source>
</evidence>
<proteinExistence type="predicted"/>
<dbReference type="EMBL" id="CP139779">
    <property type="protein sequence ID" value="WQB71782.1"/>
    <property type="molecule type" value="Genomic_DNA"/>
</dbReference>
<dbReference type="Proteomes" id="UP001324533">
    <property type="component" value="Chromosome"/>
</dbReference>
<protein>
    <recommendedName>
        <fullName evidence="3">AbiEi antitoxin C-terminal domain-containing protein</fullName>
    </recommendedName>
</protein>
<name>A0ABZ0VJ44_9MICO</name>
<reference evidence="1 2" key="1">
    <citation type="submission" date="2023-06" db="EMBL/GenBank/DDBJ databases">
        <title>Rock-solubilizing bacteria, Microbacterium invictum, promotes re-establishment of vegetation in rocky wasteland by accelerating rock bio-weathering and reshaping soil bacterial community.</title>
        <authorList>
            <person name="Liu C."/>
        </authorList>
    </citation>
    <scope>NUCLEOTIDE SEQUENCE [LARGE SCALE GENOMIC DNA]</scope>
    <source>
        <strain evidence="1 2">X-18</strain>
    </source>
</reference>